<evidence type="ECO:0000313" key="2">
    <source>
        <dbReference type="EMBL" id="MDC8014201.1"/>
    </source>
</evidence>
<keyword evidence="3" id="KW-1185">Reference proteome</keyword>
<accession>A0A9X4BIP4</accession>
<organism evidence="2 3">
    <name type="scientific">Tahibacter soli</name>
    <dbReference type="NCBI Taxonomy" id="2983605"/>
    <lineage>
        <taxon>Bacteria</taxon>
        <taxon>Pseudomonadati</taxon>
        <taxon>Pseudomonadota</taxon>
        <taxon>Gammaproteobacteria</taxon>
        <taxon>Lysobacterales</taxon>
        <taxon>Rhodanobacteraceae</taxon>
        <taxon>Tahibacter</taxon>
    </lineage>
</organism>
<dbReference type="RefSeq" id="WP_263541839.1">
    <property type="nucleotide sequence ID" value="NZ_JAOVZO020000018.1"/>
</dbReference>
<evidence type="ECO:0000313" key="3">
    <source>
        <dbReference type="Proteomes" id="UP001139971"/>
    </source>
</evidence>
<feature type="chain" id="PRO_5040841839" evidence="1">
    <location>
        <begin position="21"/>
        <end position="170"/>
    </location>
</feature>
<comment type="caution">
    <text evidence="2">The sequence shown here is derived from an EMBL/GenBank/DDBJ whole genome shotgun (WGS) entry which is preliminary data.</text>
</comment>
<dbReference type="EMBL" id="JAOVZO020000018">
    <property type="protein sequence ID" value="MDC8014201.1"/>
    <property type="molecule type" value="Genomic_DNA"/>
</dbReference>
<keyword evidence="1" id="KW-0732">Signal</keyword>
<dbReference type="Proteomes" id="UP001139971">
    <property type="component" value="Unassembled WGS sequence"/>
</dbReference>
<dbReference type="AlphaFoldDB" id="A0A9X4BIP4"/>
<gene>
    <name evidence="2" type="ORF">OD750_016770</name>
</gene>
<proteinExistence type="predicted"/>
<name>A0A9X4BIP4_9GAMM</name>
<feature type="signal peptide" evidence="1">
    <location>
        <begin position="1"/>
        <end position="20"/>
    </location>
</feature>
<reference evidence="2" key="1">
    <citation type="submission" date="2023-02" db="EMBL/GenBank/DDBJ databases">
        <title>Tahibacter soli sp. nov. isolated from soil.</title>
        <authorList>
            <person name="Baek J.H."/>
            <person name="Lee J.K."/>
            <person name="Choi D.G."/>
            <person name="Jeon C.O."/>
        </authorList>
    </citation>
    <scope>NUCLEOTIDE SEQUENCE</scope>
    <source>
        <strain evidence="2">BL</strain>
    </source>
</reference>
<sequence length="170" mass="18645">MRPLPLAFALSLLASAAACAAPEKDADRAARYAVELERKPLAAEAPDQRQWLLHWVNDTPDYTVTVCDVLTEGQKVGSPYSAELLAQQLFGNVAYQIAHPSGLKDEITLQMAGIESALRTYQALIAHDPTAHVAYLDTLLEKQRAGALNAFMRPIIVQRCMNRPDDSTNT</sequence>
<protein>
    <submittedName>
        <fullName evidence="2">Uncharacterized protein</fullName>
    </submittedName>
</protein>
<dbReference type="PROSITE" id="PS51257">
    <property type="entry name" value="PROKAR_LIPOPROTEIN"/>
    <property type="match status" value="1"/>
</dbReference>
<evidence type="ECO:0000256" key="1">
    <source>
        <dbReference type="SAM" id="SignalP"/>
    </source>
</evidence>